<evidence type="ECO:0008006" key="4">
    <source>
        <dbReference type="Google" id="ProtNLM"/>
    </source>
</evidence>
<comment type="caution">
    <text evidence="2">The sequence shown here is derived from an EMBL/GenBank/DDBJ whole genome shotgun (WGS) entry which is preliminary data.</text>
</comment>
<dbReference type="Gene3D" id="3.30.2310.20">
    <property type="entry name" value="RelE-like"/>
    <property type="match status" value="1"/>
</dbReference>
<keyword evidence="1" id="KW-1277">Toxin-antitoxin system</keyword>
<dbReference type="SUPFAM" id="SSF143011">
    <property type="entry name" value="RelE-like"/>
    <property type="match status" value="1"/>
</dbReference>
<dbReference type="RefSeq" id="WP_065319771.1">
    <property type="nucleotide sequence ID" value="NZ_CAXBLX010000001.1"/>
</dbReference>
<dbReference type="EMBL" id="LSFM01000023">
    <property type="protein sequence ID" value="OBY62787.1"/>
    <property type="molecule type" value="Genomic_DNA"/>
</dbReference>
<reference evidence="3" key="1">
    <citation type="submission" date="2016-02" db="EMBL/GenBank/DDBJ databases">
        <authorList>
            <person name="Shin S.-K."/>
            <person name="Yi H."/>
            <person name="Kim E."/>
        </authorList>
    </citation>
    <scope>NUCLEOTIDE SEQUENCE [LARGE SCALE GENOMIC DNA]</scope>
    <source>
        <strain evidence="3">LPB0003</strain>
    </source>
</reference>
<dbReference type="InterPro" id="IPR035093">
    <property type="entry name" value="RelE/ParE_toxin_dom_sf"/>
</dbReference>
<dbReference type="AlphaFoldDB" id="A0A1B8TT03"/>
<proteinExistence type="predicted"/>
<dbReference type="Proteomes" id="UP000092584">
    <property type="component" value="Unassembled WGS sequence"/>
</dbReference>
<accession>A0A1B8TT03</accession>
<evidence type="ECO:0000256" key="1">
    <source>
        <dbReference type="ARBA" id="ARBA00022649"/>
    </source>
</evidence>
<dbReference type="STRING" id="1774273.LPB03_11620"/>
<gene>
    <name evidence="2" type="ORF">LPB3_11630</name>
</gene>
<organism evidence="2 3">
    <name type="scientific">Polaribacter vadi</name>
    <dbReference type="NCBI Taxonomy" id="1774273"/>
    <lineage>
        <taxon>Bacteria</taxon>
        <taxon>Pseudomonadati</taxon>
        <taxon>Bacteroidota</taxon>
        <taxon>Flavobacteriia</taxon>
        <taxon>Flavobacteriales</taxon>
        <taxon>Flavobacteriaceae</taxon>
    </lineage>
</organism>
<dbReference type="InterPro" id="IPR007712">
    <property type="entry name" value="RelE/ParE_toxin"/>
</dbReference>
<sequence length="100" mass="11862">MKLKIIWTIKAENDLNSIFEKVKEMTLSENLAQNAVNEIFETSTNIHFTEQFQVDEFLGKPYRRIIVRNYKVIYISKNDKEILILHIFNTSQSPSKLLRE</sequence>
<dbReference type="KEGG" id="pob:LPB03_11620"/>
<evidence type="ECO:0000313" key="3">
    <source>
        <dbReference type="Proteomes" id="UP000092584"/>
    </source>
</evidence>
<keyword evidence="3" id="KW-1185">Reference proteome</keyword>
<protein>
    <recommendedName>
        <fullName evidence="4">Plasmid stabilization protein</fullName>
    </recommendedName>
</protein>
<dbReference type="OrthoDB" id="981785at2"/>
<name>A0A1B8TT03_9FLAO</name>
<evidence type="ECO:0000313" key="2">
    <source>
        <dbReference type="EMBL" id="OBY62787.1"/>
    </source>
</evidence>
<dbReference type="Pfam" id="PF05016">
    <property type="entry name" value="ParE_toxin"/>
    <property type="match status" value="1"/>
</dbReference>